<accession>A0A1R4LPS9</accession>
<gene>
    <name evidence="2" type="ORF">VR7878_02931</name>
</gene>
<dbReference type="Gene3D" id="3.30.420.10">
    <property type="entry name" value="Ribonuclease H-like superfamily/Ribonuclease H"/>
    <property type="match status" value="1"/>
</dbReference>
<dbReference type="InterPro" id="IPR036397">
    <property type="entry name" value="RNaseH_sf"/>
</dbReference>
<evidence type="ECO:0000313" key="3">
    <source>
        <dbReference type="Proteomes" id="UP000188276"/>
    </source>
</evidence>
<reference evidence="3" key="1">
    <citation type="submission" date="2017-02" db="EMBL/GenBank/DDBJ databases">
        <authorList>
            <person name="Rodrigo-Torres L."/>
            <person name="Arahal R.D."/>
            <person name="Lucena T."/>
        </authorList>
    </citation>
    <scope>NUCLEOTIDE SEQUENCE [LARGE SCALE GENOMIC DNA]</scope>
    <source>
        <strain evidence="3">CECT 7878</strain>
    </source>
</reference>
<dbReference type="InterPro" id="IPR048020">
    <property type="entry name" value="Transpos_IS3"/>
</dbReference>
<dbReference type="PANTHER" id="PTHR47515:SF1">
    <property type="entry name" value="BLR2054 PROTEIN"/>
    <property type="match status" value="1"/>
</dbReference>
<dbReference type="InterPro" id="IPR025948">
    <property type="entry name" value="HTH-like_dom"/>
</dbReference>
<dbReference type="EMBL" id="FULE01000040">
    <property type="protein sequence ID" value="SJN58590.1"/>
    <property type="molecule type" value="Genomic_DNA"/>
</dbReference>
<dbReference type="InterPro" id="IPR012337">
    <property type="entry name" value="RNaseH-like_sf"/>
</dbReference>
<feature type="domain" description="Integrase catalytic" evidence="1">
    <location>
        <begin position="71"/>
        <end position="239"/>
    </location>
</feature>
<dbReference type="SUPFAM" id="SSF53098">
    <property type="entry name" value="Ribonuclease H-like"/>
    <property type="match status" value="1"/>
</dbReference>
<dbReference type="GO" id="GO:0015074">
    <property type="term" value="P:DNA integration"/>
    <property type="evidence" value="ECO:0007669"/>
    <property type="project" value="InterPro"/>
</dbReference>
<protein>
    <submittedName>
        <fullName evidence="2">IS2 transposase TnpB</fullName>
    </submittedName>
</protein>
<dbReference type="NCBIfam" id="NF033516">
    <property type="entry name" value="transpos_IS3"/>
    <property type="match status" value="1"/>
</dbReference>
<dbReference type="GO" id="GO:0003676">
    <property type="term" value="F:nucleic acid binding"/>
    <property type="evidence" value="ECO:0007669"/>
    <property type="project" value="InterPro"/>
</dbReference>
<dbReference type="Pfam" id="PF13683">
    <property type="entry name" value="rve_3"/>
    <property type="match status" value="1"/>
</dbReference>
<evidence type="ECO:0000313" key="2">
    <source>
        <dbReference type="EMBL" id="SJN58590.1"/>
    </source>
</evidence>
<keyword evidence="3" id="KW-1185">Reference proteome</keyword>
<dbReference type="PANTHER" id="PTHR47515">
    <property type="entry name" value="LOW CALCIUM RESPONSE LOCUS PROTEIN T"/>
    <property type="match status" value="1"/>
</dbReference>
<dbReference type="Proteomes" id="UP000188276">
    <property type="component" value="Unassembled WGS sequence"/>
</dbReference>
<evidence type="ECO:0000259" key="1">
    <source>
        <dbReference type="PROSITE" id="PS50994"/>
    </source>
</evidence>
<sequence length="256" mass="29681">MRYQPQVNREDEALLIRIKELALERRRFGYRRIHCLLRREGIDVNHKRVYRLYSELGLMVSKRRRRKSQCVELQPLQLPSVANHTWSMDFVMDALCNGRRIKCLTIVDDYTKECLDIPVATGISGDEVVITLESIAAFRGYPTAIRTDQGPEFTGKALDQWAYQHGVVLTLIQAGKPTQNAYIESFNGKFRDECLNEHWFRDLSHARELISSWRMDYNENRPHSALDYLTPSEFAATTRTVTNNGDLISITNEILD</sequence>
<proteinExistence type="predicted"/>
<dbReference type="InterPro" id="IPR001584">
    <property type="entry name" value="Integrase_cat-core"/>
</dbReference>
<dbReference type="STRING" id="1123498.VR7878_02931"/>
<dbReference type="PROSITE" id="PS50994">
    <property type="entry name" value="INTEGRASE"/>
    <property type="match status" value="1"/>
</dbReference>
<name>A0A1R4LPS9_VIBR1</name>
<dbReference type="AlphaFoldDB" id="A0A1R4LPS9"/>
<dbReference type="Pfam" id="PF13276">
    <property type="entry name" value="HTH_21"/>
    <property type="match status" value="1"/>
</dbReference>
<organism evidence="2 3">
    <name type="scientific">Vibrio ruber (strain DSM 16370 / JCM 11486 / BCRC 17186 / CECT 7878 / LMG 23124 / VR1)</name>
    <dbReference type="NCBI Taxonomy" id="1123498"/>
    <lineage>
        <taxon>Bacteria</taxon>
        <taxon>Pseudomonadati</taxon>
        <taxon>Pseudomonadota</taxon>
        <taxon>Gammaproteobacteria</taxon>
        <taxon>Vibrionales</taxon>
        <taxon>Vibrionaceae</taxon>
        <taxon>Vibrio</taxon>
    </lineage>
</organism>